<dbReference type="RefSeq" id="WP_169115408.1">
    <property type="nucleotide sequence ID" value="NZ_JAAAUB010000003.1"/>
</dbReference>
<dbReference type="Gene3D" id="3.50.50.60">
    <property type="entry name" value="FAD/NAD(P)-binding domain"/>
    <property type="match status" value="2"/>
</dbReference>
<feature type="domain" description="FAD/NAD(P)-binding" evidence="1">
    <location>
        <begin position="52"/>
        <end position="155"/>
    </location>
</feature>
<gene>
    <name evidence="2" type="ORF">GV368_03220</name>
</gene>
<sequence length="451" mass="49347">MKDDERLEEFGARVGVHGDRRRFLSLGLGGVLLSAVPLRSVQAAERLKSSARIVIAGAGAAGLAAAARLAARLDGAKITLIDARKEHLYQPGYTLVAAGIKPQDYVVVGRTADFVPRGVELLEESVAEFDPEGNRVVTSSGKTINYDYLIVTAGLKLDYDALEGMDVSRIGKDGLGSVYLSPAAAAATWALVDDFTRRGGVGVFCRPATEMKCAGAPLKHTFITEDYFRRRGTRGKAELIYHAHNKALFSVPIVSEKVRMLFRERGIKTRYDHVLTGIDIGRRIAVFTTPQGKVEQPYDFINVIPPMRAPDPVRFSPLAWQTGDFAADGWMEVDRATLRHKRFPNVFGVGDVAGVPKGKTAASVKWQVPVAVDHLLADLAGGKSEQRYEGYTSCPLITRLGRAMLVEFDYENNLVPSFPGVVAPLEELWVTWVMKTMALKPTYVAMLRGRA</sequence>
<evidence type="ECO:0000313" key="3">
    <source>
        <dbReference type="Proteomes" id="UP000669605"/>
    </source>
</evidence>
<dbReference type="InterPro" id="IPR015904">
    <property type="entry name" value="Sulphide_quinone_reductase"/>
</dbReference>
<proteinExistence type="predicted"/>
<organism evidence="2 3">
    <name type="scientific">Tepidiphilus baoligensis</name>
    <dbReference type="NCBI Taxonomy" id="2698687"/>
    <lineage>
        <taxon>Bacteria</taxon>
        <taxon>Pseudomonadati</taxon>
        <taxon>Pseudomonadota</taxon>
        <taxon>Hydrogenophilia</taxon>
        <taxon>Hydrogenophilales</taxon>
        <taxon>Hydrogenophilaceae</taxon>
        <taxon>Tepidiphilus</taxon>
    </lineage>
</organism>
<dbReference type="SUPFAM" id="SSF51905">
    <property type="entry name" value="FAD/NAD(P)-binding domain"/>
    <property type="match status" value="1"/>
</dbReference>
<protein>
    <submittedName>
        <fullName evidence="2">FAD-dependent oxidoreductase</fullName>
    </submittedName>
</protein>
<dbReference type="InterPro" id="IPR036188">
    <property type="entry name" value="FAD/NAD-bd_sf"/>
</dbReference>
<dbReference type="PANTHER" id="PTHR10632:SF2">
    <property type="entry name" value="SULFIDE:QUINONE OXIDOREDUCTASE, MITOCHONDRIAL"/>
    <property type="match status" value="1"/>
</dbReference>
<evidence type="ECO:0000259" key="1">
    <source>
        <dbReference type="Pfam" id="PF07992"/>
    </source>
</evidence>
<reference evidence="2 3" key="1">
    <citation type="journal article" date="2020" name="Curr. Microbiol.">
        <title>Tepidiphilus baoligensis sp. nov., a Novel Bacterium of the Family Hydrogenophilaceae Isolated from an Oil Reservoir.</title>
        <authorList>
            <person name="Zhang X."/>
            <person name="Wang G."/>
            <person name="Ma X."/>
            <person name="Yu J."/>
            <person name="You J."/>
            <person name="Xue Y."/>
            <person name="Ma Y."/>
        </authorList>
    </citation>
    <scope>NUCLEOTIDE SEQUENCE [LARGE SCALE GENOMIC DNA]</scope>
    <source>
        <strain evidence="2 3">B18-69</strain>
    </source>
</reference>
<dbReference type="InterPro" id="IPR023753">
    <property type="entry name" value="FAD/NAD-binding_dom"/>
</dbReference>
<accession>A0ABX1QJH4</accession>
<dbReference type="Pfam" id="PF07992">
    <property type="entry name" value="Pyr_redox_2"/>
    <property type="match status" value="1"/>
</dbReference>
<dbReference type="EMBL" id="JAAAUB010000003">
    <property type="protein sequence ID" value="NMH16132.1"/>
    <property type="molecule type" value="Genomic_DNA"/>
</dbReference>
<dbReference type="Proteomes" id="UP000669605">
    <property type="component" value="Unassembled WGS sequence"/>
</dbReference>
<name>A0ABX1QJH4_9PROT</name>
<evidence type="ECO:0000313" key="2">
    <source>
        <dbReference type="EMBL" id="NMH16132.1"/>
    </source>
</evidence>
<comment type="caution">
    <text evidence="2">The sequence shown here is derived from an EMBL/GenBank/DDBJ whole genome shotgun (WGS) entry which is preliminary data.</text>
</comment>
<dbReference type="PANTHER" id="PTHR10632">
    <property type="entry name" value="SULFIDE:QUINONE OXIDOREDUCTASE"/>
    <property type="match status" value="1"/>
</dbReference>
<keyword evidence="3" id="KW-1185">Reference proteome</keyword>